<feature type="compositionally biased region" description="Basic and acidic residues" evidence="1">
    <location>
        <begin position="68"/>
        <end position="80"/>
    </location>
</feature>
<dbReference type="Proteomes" id="UP000319908">
    <property type="component" value="Unassembled WGS sequence"/>
</dbReference>
<keyword evidence="2" id="KW-0472">Membrane</keyword>
<dbReference type="Pfam" id="PF03703">
    <property type="entry name" value="bPH_2"/>
    <property type="match status" value="1"/>
</dbReference>
<comment type="caution">
    <text evidence="4">The sequence shown here is derived from an EMBL/GenBank/DDBJ whole genome shotgun (WGS) entry which is preliminary data.</text>
</comment>
<keyword evidence="2" id="KW-0812">Transmembrane</keyword>
<organism evidence="4 5">
    <name type="scientific">Allorhodopirellula heiligendammensis</name>
    <dbReference type="NCBI Taxonomy" id="2714739"/>
    <lineage>
        <taxon>Bacteria</taxon>
        <taxon>Pseudomonadati</taxon>
        <taxon>Planctomycetota</taxon>
        <taxon>Planctomycetia</taxon>
        <taxon>Pirellulales</taxon>
        <taxon>Pirellulaceae</taxon>
        <taxon>Allorhodopirellula</taxon>
    </lineage>
</organism>
<proteinExistence type="predicted"/>
<feature type="region of interest" description="Disordered" evidence="1">
    <location>
        <begin position="49"/>
        <end position="126"/>
    </location>
</feature>
<feature type="transmembrane region" description="Helical" evidence="2">
    <location>
        <begin position="167"/>
        <end position="184"/>
    </location>
</feature>
<feature type="compositionally biased region" description="Basic and acidic residues" evidence="1">
    <location>
        <begin position="104"/>
        <end position="122"/>
    </location>
</feature>
<evidence type="ECO:0000259" key="3">
    <source>
        <dbReference type="Pfam" id="PF03703"/>
    </source>
</evidence>
<keyword evidence="2" id="KW-1133">Transmembrane helix</keyword>
<dbReference type="InterPro" id="IPR005182">
    <property type="entry name" value="YdbS-like_PH"/>
</dbReference>
<dbReference type="PANTHER" id="PTHR37938">
    <property type="entry name" value="BLL0215 PROTEIN"/>
    <property type="match status" value="1"/>
</dbReference>
<feature type="domain" description="YdbS-like PH" evidence="3">
    <location>
        <begin position="190"/>
        <end position="262"/>
    </location>
</feature>
<accession>A0A5C6C4V8</accession>
<evidence type="ECO:0000313" key="4">
    <source>
        <dbReference type="EMBL" id="TWU19135.1"/>
    </source>
</evidence>
<dbReference type="EMBL" id="SJPU01000001">
    <property type="protein sequence ID" value="TWU19135.1"/>
    <property type="molecule type" value="Genomic_DNA"/>
</dbReference>
<name>A0A5C6C4V8_9BACT</name>
<sequence length="282" mass="31976">MLLGTQSRKRAKIRQQIGEPSDNHREKWQAHGFHRPVLYSILPYFPMATPTDQEKRSTMSESEPLHPSADDPRFGDETRDAASNPASANMPQASPSADATRPASPRDRFEQQIASRRDNLDDHDPEETLWSGGYSSKAMTGWWIVLIVLSIALLVGCFMFTQLTLVMTMSIIVIMWVFVAGNYARMRLGYHYELTSQRFIHKTGLLSRRSDRIEVIDIDDVSYEQGPVQRLLGVGTIHITSSDRSDPELSLVGIDKVSQVAGLIDDVRRNERRRRSLHIESI</sequence>
<evidence type="ECO:0000313" key="5">
    <source>
        <dbReference type="Proteomes" id="UP000319908"/>
    </source>
</evidence>
<gene>
    <name evidence="4" type="ORF">Poly21_13060</name>
</gene>
<protein>
    <submittedName>
        <fullName evidence="4">Bacterial membrane flanked domain protein</fullName>
    </submittedName>
</protein>
<dbReference type="AlphaFoldDB" id="A0A5C6C4V8"/>
<dbReference type="PANTHER" id="PTHR37938:SF1">
    <property type="entry name" value="BLL0215 PROTEIN"/>
    <property type="match status" value="1"/>
</dbReference>
<reference evidence="4 5" key="1">
    <citation type="journal article" date="2020" name="Antonie Van Leeuwenhoek">
        <title>Rhodopirellula heiligendammensis sp. nov., Rhodopirellula pilleata sp. nov., and Rhodopirellula solitaria sp. nov. isolated from natural or artificial marine surfaces in Northern Germany and California, USA, and emended description of the genus Rhodopirellula.</title>
        <authorList>
            <person name="Kallscheuer N."/>
            <person name="Wiegand S."/>
            <person name="Jogler M."/>
            <person name="Boedeker C."/>
            <person name="Peeters S.H."/>
            <person name="Rast P."/>
            <person name="Heuer A."/>
            <person name="Jetten M.S.M."/>
            <person name="Rohde M."/>
            <person name="Jogler C."/>
        </authorList>
    </citation>
    <scope>NUCLEOTIDE SEQUENCE [LARGE SCALE GENOMIC DNA]</scope>
    <source>
        <strain evidence="4 5">Poly21</strain>
    </source>
</reference>
<keyword evidence="5" id="KW-1185">Reference proteome</keyword>
<feature type="compositionally biased region" description="Polar residues" evidence="1">
    <location>
        <begin position="84"/>
        <end position="97"/>
    </location>
</feature>
<evidence type="ECO:0000256" key="1">
    <source>
        <dbReference type="SAM" id="MobiDB-lite"/>
    </source>
</evidence>
<feature type="transmembrane region" description="Helical" evidence="2">
    <location>
        <begin position="141"/>
        <end position="161"/>
    </location>
</feature>
<evidence type="ECO:0000256" key="2">
    <source>
        <dbReference type="SAM" id="Phobius"/>
    </source>
</evidence>
<feature type="region of interest" description="Disordered" evidence="1">
    <location>
        <begin position="1"/>
        <end position="26"/>
    </location>
</feature>